<dbReference type="AlphaFoldDB" id="E5RQ22"/>
<keyword evidence="12 18" id="KW-0249">Electron transport</keyword>
<dbReference type="InterPro" id="IPR001505">
    <property type="entry name" value="Copper_CuA"/>
</dbReference>
<dbReference type="CDD" id="cd13912">
    <property type="entry name" value="CcO_II_C"/>
    <property type="match status" value="1"/>
</dbReference>
<reference evidence="22" key="1">
    <citation type="submission" date="2010-04" db="EMBL/GenBank/DDBJ databases">
        <title>Phylogenetic relationship among two wing-morphs and its social parasite in the ant genus Vollenhovia; analysis of evolutionary history.</title>
        <authorList>
            <person name="Kobayashi K."/>
            <person name="Tamura K."/>
            <person name="Ohkawara K."/>
            <person name="Hasegawa E."/>
        </authorList>
    </citation>
    <scope>NUCLEOTIDE SEQUENCE</scope>
</reference>
<dbReference type="PRINTS" id="PR01166">
    <property type="entry name" value="CYCOXIDASEII"/>
</dbReference>
<dbReference type="Pfam" id="PF00116">
    <property type="entry name" value="COX2"/>
    <property type="match status" value="1"/>
</dbReference>
<name>E5RQ22_9HYME</name>
<comment type="similarity">
    <text evidence="2 18">Belongs to the cytochrome c oxidase subunit 2 family.</text>
</comment>
<dbReference type="PANTHER" id="PTHR22888">
    <property type="entry name" value="CYTOCHROME C OXIDASE, SUBUNIT II"/>
    <property type="match status" value="1"/>
</dbReference>
<evidence type="ECO:0000256" key="10">
    <source>
        <dbReference type="ARBA" id="ARBA00022842"/>
    </source>
</evidence>
<feature type="transmembrane region" description="Helical" evidence="19">
    <location>
        <begin position="71"/>
        <end position="93"/>
    </location>
</feature>
<keyword evidence="7 18" id="KW-0812">Transmembrane</keyword>
<evidence type="ECO:0000256" key="3">
    <source>
        <dbReference type="ARBA" id="ARBA00011164"/>
    </source>
</evidence>
<dbReference type="PROSITE" id="PS50857">
    <property type="entry name" value="COX2_CUA"/>
    <property type="match status" value="1"/>
</dbReference>
<keyword evidence="11" id="KW-1278">Translocase</keyword>
<evidence type="ECO:0000256" key="13">
    <source>
        <dbReference type="ARBA" id="ARBA00022989"/>
    </source>
</evidence>
<dbReference type="InterPro" id="IPR034210">
    <property type="entry name" value="CcO_II_C"/>
</dbReference>
<comment type="function">
    <text evidence="18">Component of the cytochrome c oxidase, the last enzyme in the mitochondrial electron transport chain which drives oxidative phosphorylation. The respiratory chain contains 3 multisubunit complexes succinate dehydrogenase (complex II, CII), ubiquinol-cytochrome c oxidoreductase (cytochrome b-c1 complex, complex III, CIII) and cytochrome c oxidase (complex IV, CIV), that cooperate to transfer electrons derived from NADH and succinate to molecular oxygen, creating an electrochemical gradient over the inner membrane that drives transmembrane transport and the ATP synthase. Cytochrome c oxidase is the component of the respiratory chain that catalyzes the reduction of oxygen to water. Electrons originating from reduced cytochrome c in the intermembrane space (IMS) are transferred via the dinuclear copper A center (CU(A)) of subunit 2 and heme A of subunit 1 to the active site in subunit 1, a binuclear center (BNC) formed by heme A3 and copper B (CU(B)). The BNC reduces molecular oxygen to 2 water molecules using 4 electrons from cytochrome c in the IMS and 4 protons from the mitochondrial matrix.</text>
</comment>
<keyword evidence="5 18" id="KW-0813">Transport</keyword>
<dbReference type="Gene3D" id="1.10.287.90">
    <property type="match status" value="1"/>
</dbReference>
<evidence type="ECO:0000256" key="18">
    <source>
        <dbReference type="RuleBase" id="RU000457"/>
    </source>
</evidence>
<proteinExistence type="inferred from homology"/>
<evidence type="ECO:0000256" key="12">
    <source>
        <dbReference type="ARBA" id="ARBA00022982"/>
    </source>
</evidence>
<evidence type="ECO:0000313" key="22">
    <source>
        <dbReference type="EMBL" id="BAJ41529.1"/>
    </source>
</evidence>
<keyword evidence="14 18" id="KW-0186">Copper</keyword>
<dbReference type="GO" id="GO:0042773">
    <property type="term" value="P:ATP synthesis coupled electron transport"/>
    <property type="evidence" value="ECO:0007669"/>
    <property type="project" value="TreeGrafter"/>
</dbReference>
<evidence type="ECO:0000256" key="5">
    <source>
        <dbReference type="ARBA" id="ARBA00022448"/>
    </source>
</evidence>
<dbReference type="InterPro" id="IPR045187">
    <property type="entry name" value="CcO_II"/>
</dbReference>
<dbReference type="PROSITE" id="PS50999">
    <property type="entry name" value="COX2_TM"/>
    <property type="match status" value="1"/>
</dbReference>
<evidence type="ECO:0000256" key="19">
    <source>
        <dbReference type="SAM" id="Phobius"/>
    </source>
</evidence>
<evidence type="ECO:0000259" key="20">
    <source>
        <dbReference type="PROSITE" id="PS50857"/>
    </source>
</evidence>
<evidence type="ECO:0000256" key="17">
    <source>
        <dbReference type="ARBA" id="ARBA00049512"/>
    </source>
</evidence>
<keyword evidence="6 18" id="KW-0679">Respiratory chain</keyword>
<organism evidence="22">
    <name type="scientific">Vollenhovia yambaru</name>
    <dbReference type="NCBI Taxonomy" id="629181"/>
    <lineage>
        <taxon>Eukaryota</taxon>
        <taxon>Metazoa</taxon>
        <taxon>Ecdysozoa</taxon>
        <taxon>Arthropoda</taxon>
        <taxon>Hexapoda</taxon>
        <taxon>Insecta</taxon>
        <taxon>Pterygota</taxon>
        <taxon>Neoptera</taxon>
        <taxon>Endopterygota</taxon>
        <taxon>Hymenoptera</taxon>
        <taxon>Apocrita</taxon>
        <taxon>Aculeata</taxon>
        <taxon>Formicoidea</taxon>
        <taxon>Formicidae</taxon>
        <taxon>Myrmicinae</taxon>
        <taxon>Vollenhovia</taxon>
    </lineage>
</organism>
<dbReference type="GO" id="GO:0005743">
    <property type="term" value="C:mitochondrial inner membrane"/>
    <property type="evidence" value="ECO:0007669"/>
    <property type="project" value="UniProtKB-SubCell"/>
</dbReference>
<comment type="cofactor">
    <cofactor evidence="18">
        <name>Cu cation</name>
        <dbReference type="ChEBI" id="CHEBI:23378"/>
    </cofactor>
    <text evidence="18">Binds a copper A center.</text>
</comment>
<feature type="domain" description="Cytochrome oxidase subunit II transmembrane region profile" evidence="21">
    <location>
        <begin position="10"/>
        <end position="99"/>
    </location>
</feature>
<dbReference type="PANTHER" id="PTHR22888:SF9">
    <property type="entry name" value="CYTOCHROME C OXIDASE SUBUNIT 2"/>
    <property type="match status" value="1"/>
</dbReference>
<dbReference type="GO" id="GO:0005507">
    <property type="term" value="F:copper ion binding"/>
    <property type="evidence" value="ECO:0007669"/>
    <property type="project" value="InterPro"/>
</dbReference>
<keyword evidence="16 18" id="KW-0472">Membrane</keyword>
<dbReference type="EMBL" id="AB557635">
    <property type="protein sequence ID" value="BAJ41529.1"/>
    <property type="molecule type" value="Genomic_DNA"/>
</dbReference>
<evidence type="ECO:0000256" key="16">
    <source>
        <dbReference type="ARBA" id="ARBA00023136"/>
    </source>
</evidence>
<dbReference type="SUPFAM" id="SSF81464">
    <property type="entry name" value="Cytochrome c oxidase subunit II-like, transmembrane region"/>
    <property type="match status" value="1"/>
</dbReference>
<evidence type="ECO:0000256" key="15">
    <source>
        <dbReference type="ARBA" id="ARBA00023128"/>
    </source>
</evidence>
<dbReference type="Pfam" id="PF02790">
    <property type="entry name" value="COX2_TM"/>
    <property type="match status" value="1"/>
</dbReference>
<evidence type="ECO:0000256" key="11">
    <source>
        <dbReference type="ARBA" id="ARBA00022967"/>
    </source>
</evidence>
<dbReference type="InterPro" id="IPR008972">
    <property type="entry name" value="Cupredoxin"/>
</dbReference>
<dbReference type="PROSITE" id="PS00078">
    <property type="entry name" value="COX2"/>
    <property type="match status" value="1"/>
</dbReference>
<feature type="transmembrane region" description="Helical" evidence="19">
    <location>
        <begin position="29"/>
        <end position="51"/>
    </location>
</feature>
<evidence type="ECO:0000256" key="1">
    <source>
        <dbReference type="ARBA" id="ARBA00004448"/>
    </source>
</evidence>
<accession>E5RQ22</accession>
<dbReference type="GO" id="GO:0004129">
    <property type="term" value="F:cytochrome-c oxidase activity"/>
    <property type="evidence" value="ECO:0007669"/>
    <property type="project" value="UniProtKB-EC"/>
</dbReference>
<evidence type="ECO:0000256" key="9">
    <source>
        <dbReference type="ARBA" id="ARBA00022792"/>
    </source>
</evidence>
<gene>
    <name evidence="22" type="primary">COII</name>
</gene>
<keyword evidence="13 19" id="KW-1133">Transmembrane helix</keyword>
<dbReference type="SUPFAM" id="SSF49503">
    <property type="entry name" value="Cupredoxins"/>
    <property type="match status" value="1"/>
</dbReference>
<comment type="subcellular location">
    <subcellularLocation>
        <location evidence="1 18">Mitochondrion inner membrane</location>
        <topology evidence="1 18">Multi-pass membrane protein</topology>
    </subcellularLocation>
</comment>
<evidence type="ECO:0000259" key="21">
    <source>
        <dbReference type="PROSITE" id="PS50999"/>
    </source>
</evidence>
<dbReference type="InterPro" id="IPR036257">
    <property type="entry name" value="Cyt_c_oxidase_su2_TM_sf"/>
</dbReference>
<comment type="subunit">
    <text evidence="3">Component of the cytochrome c oxidase (complex IV, CIV), a multisubunit enzyme composed of a catalytic core of 3 subunits and several supernumerary subunits. The complex exists as a monomer or a dimer and forms supercomplexes (SCs) in the inner mitochondrial membrane with ubiquinol-cytochrome c oxidoreductase (cytochrome b-c1 complex, complex III, CIII).</text>
</comment>
<geneLocation type="mitochondrion" evidence="22"/>
<keyword evidence="15 18" id="KW-0496">Mitochondrion</keyword>
<evidence type="ECO:0000256" key="8">
    <source>
        <dbReference type="ARBA" id="ARBA00022723"/>
    </source>
</evidence>
<comment type="catalytic activity">
    <reaction evidence="17">
        <text>4 Fe(II)-[cytochrome c] + O2 + 8 H(+)(in) = 4 Fe(III)-[cytochrome c] + 2 H2O + 4 H(+)(out)</text>
        <dbReference type="Rhea" id="RHEA:11436"/>
        <dbReference type="Rhea" id="RHEA-COMP:10350"/>
        <dbReference type="Rhea" id="RHEA-COMP:14399"/>
        <dbReference type="ChEBI" id="CHEBI:15377"/>
        <dbReference type="ChEBI" id="CHEBI:15378"/>
        <dbReference type="ChEBI" id="CHEBI:15379"/>
        <dbReference type="ChEBI" id="CHEBI:29033"/>
        <dbReference type="ChEBI" id="CHEBI:29034"/>
        <dbReference type="EC" id="7.1.1.9"/>
    </reaction>
    <physiologicalReaction direction="left-to-right" evidence="17">
        <dbReference type="Rhea" id="RHEA:11437"/>
    </physiologicalReaction>
</comment>
<dbReference type="Gene3D" id="2.60.40.420">
    <property type="entry name" value="Cupredoxins - blue copper proteins"/>
    <property type="match status" value="1"/>
</dbReference>
<evidence type="ECO:0000256" key="7">
    <source>
        <dbReference type="ARBA" id="ARBA00022692"/>
    </source>
</evidence>
<evidence type="ECO:0000256" key="14">
    <source>
        <dbReference type="ARBA" id="ARBA00023008"/>
    </source>
</evidence>
<keyword evidence="9 18" id="KW-0999">Mitochondrion inner membrane</keyword>
<evidence type="ECO:0000256" key="2">
    <source>
        <dbReference type="ARBA" id="ARBA00007866"/>
    </source>
</evidence>
<dbReference type="InterPro" id="IPR011759">
    <property type="entry name" value="Cyt_c_oxidase_su2_TM_dom"/>
</dbReference>
<protein>
    <recommendedName>
        <fullName evidence="4 18">Cytochrome c oxidase subunit 2</fullName>
    </recommendedName>
</protein>
<sequence>MKMLNLLLKMNTWLLTLQNSNSPTYDMMIFFHDFTMILLIFITMMILSIMLSLSKNLFIDRYLLQGHKIELIWTIMPMLILIFIALPSLKILFLTDEMNNSKLTIKTIGHQWYWSYEYSDFSNIEFDSFMIPTPDLQPNEFRLLEVDNRCILPYNFPIRILTTSMDVIHAWTLPSLGIKMDSTPGRLNQTFMYINRPGMFFGQCSEICGINHSFMPIVLEVTNFNNLKNWLLFTLTH</sequence>
<keyword evidence="10" id="KW-0460">Magnesium</keyword>
<evidence type="ECO:0000256" key="4">
    <source>
        <dbReference type="ARBA" id="ARBA00015946"/>
    </source>
</evidence>
<evidence type="ECO:0000256" key="6">
    <source>
        <dbReference type="ARBA" id="ARBA00022660"/>
    </source>
</evidence>
<feature type="domain" description="Cytochrome oxidase subunit II copper A binding" evidence="20">
    <location>
        <begin position="100"/>
        <end position="233"/>
    </location>
</feature>
<dbReference type="InterPro" id="IPR002429">
    <property type="entry name" value="CcO_II-like_C"/>
</dbReference>
<keyword evidence="8 18" id="KW-0479">Metal-binding</keyword>
<dbReference type="FunFam" id="2.60.40.420:FF:000001">
    <property type="entry name" value="Cytochrome c oxidase subunit 2"/>
    <property type="match status" value="1"/>
</dbReference>